<keyword evidence="6 11" id="KW-0498">Mitosis</keyword>
<comment type="similarity">
    <text evidence="2 11">Belongs to the SPC25 family.</text>
</comment>
<dbReference type="GO" id="GO:0007059">
    <property type="term" value="P:chromosome segregation"/>
    <property type="evidence" value="ECO:0007669"/>
    <property type="project" value="InterPro"/>
</dbReference>
<accession>A0A1E4TDC8</accession>
<name>A0A1E4TDC8_9ASCO</name>
<evidence type="ECO:0000259" key="13">
    <source>
        <dbReference type="Pfam" id="PF08234"/>
    </source>
</evidence>
<comment type="function">
    <text evidence="1 11">Acts as a component of the essential kinetochore-associated NDC80 complex, which is required for chromosome segregation and spindle checkpoint activity.</text>
</comment>
<dbReference type="AlphaFoldDB" id="A0A1E4TDC8"/>
<dbReference type="CDD" id="cd23784">
    <property type="entry name" value="RWD_Spc25"/>
    <property type="match status" value="1"/>
</dbReference>
<dbReference type="GO" id="GO:0051301">
    <property type="term" value="P:cell division"/>
    <property type="evidence" value="ECO:0007669"/>
    <property type="project" value="UniProtKB-UniRule"/>
</dbReference>
<evidence type="ECO:0000256" key="5">
    <source>
        <dbReference type="ARBA" id="ARBA00022618"/>
    </source>
</evidence>
<evidence type="ECO:0000256" key="10">
    <source>
        <dbReference type="ARBA" id="ARBA00023328"/>
    </source>
</evidence>
<evidence type="ECO:0000256" key="7">
    <source>
        <dbReference type="ARBA" id="ARBA00022838"/>
    </source>
</evidence>
<feature type="coiled-coil region" evidence="12">
    <location>
        <begin position="43"/>
        <end position="84"/>
    </location>
</feature>
<dbReference type="GO" id="GO:0005634">
    <property type="term" value="C:nucleus"/>
    <property type="evidence" value="ECO:0007669"/>
    <property type="project" value="UniProtKB-SubCell"/>
</dbReference>
<dbReference type="InterPro" id="IPR013255">
    <property type="entry name" value="Spc25_C"/>
</dbReference>
<evidence type="ECO:0000256" key="8">
    <source>
        <dbReference type="ARBA" id="ARBA00023054"/>
    </source>
</evidence>
<dbReference type="Proteomes" id="UP000095023">
    <property type="component" value="Unassembled WGS sequence"/>
</dbReference>
<comment type="subcellular location">
    <subcellularLocation>
        <location evidence="11">Nucleus</location>
    </subcellularLocation>
    <subcellularLocation>
        <location evidence="11">Chromosome</location>
        <location evidence="11">Centromere</location>
        <location evidence="11">Kinetochore</location>
    </subcellularLocation>
</comment>
<keyword evidence="5 11" id="KW-0132">Cell division</keyword>
<reference evidence="15" key="1">
    <citation type="submission" date="2016-02" db="EMBL/GenBank/DDBJ databases">
        <title>Comparative genomics of biotechnologically important yeasts.</title>
        <authorList>
            <consortium name="DOE Joint Genome Institute"/>
            <person name="Riley R."/>
            <person name="Haridas S."/>
            <person name="Wolfe K.H."/>
            <person name="Lopes M.R."/>
            <person name="Hittinger C.T."/>
            <person name="Goker M."/>
            <person name="Salamov A."/>
            <person name="Wisecaver J."/>
            <person name="Long T.M."/>
            <person name="Aerts A.L."/>
            <person name="Barry K."/>
            <person name="Choi C."/>
            <person name="Clum A."/>
            <person name="Coughlan A.Y."/>
            <person name="Deshpande S."/>
            <person name="Douglass A.P."/>
            <person name="Hanson S.J."/>
            <person name="Klenk H.-P."/>
            <person name="Labutti K."/>
            <person name="Lapidus A."/>
            <person name="Lindquist E."/>
            <person name="Lipzen A."/>
            <person name="Meier-Kolthoff J.P."/>
            <person name="Ohm R.A."/>
            <person name="Otillar R.P."/>
            <person name="Pangilinan J."/>
            <person name="Peng Y."/>
            <person name="Rokas A."/>
            <person name="Rosa C.A."/>
            <person name="Scheuner C."/>
            <person name="Sibirny A.A."/>
            <person name="Slot J.C."/>
            <person name="Stielow J.B."/>
            <person name="Sun H."/>
            <person name="Kurtzman C.P."/>
            <person name="Blackwell M."/>
            <person name="Jeffries T.W."/>
            <person name="Grigoriev I.V."/>
        </authorList>
    </citation>
    <scope>NUCLEOTIDE SEQUENCE [LARGE SCALE GENOMIC DNA]</scope>
    <source>
        <strain evidence="15">NRRL Y-17796</strain>
    </source>
</reference>
<evidence type="ECO:0000256" key="4">
    <source>
        <dbReference type="ARBA" id="ARBA00022454"/>
    </source>
</evidence>
<keyword evidence="15" id="KW-1185">Reference proteome</keyword>
<keyword evidence="10 11" id="KW-0137">Centromere</keyword>
<feature type="domain" description="Chromosome segregation protein Spc25 C-terminal" evidence="13">
    <location>
        <begin position="112"/>
        <end position="177"/>
    </location>
</feature>
<dbReference type="GO" id="GO:0031262">
    <property type="term" value="C:Ndc80 complex"/>
    <property type="evidence" value="ECO:0007669"/>
    <property type="project" value="InterPro"/>
</dbReference>
<evidence type="ECO:0000256" key="12">
    <source>
        <dbReference type="SAM" id="Coils"/>
    </source>
</evidence>
<evidence type="ECO:0000256" key="1">
    <source>
        <dbReference type="ARBA" id="ARBA00002772"/>
    </source>
</evidence>
<keyword evidence="8 12" id="KW-0175">Coiled coil</keyword>
<evidence type="ECO:0000256" key="6">
    <source>
        <dbReference type="ARBA" id="ARBA00022776"/>
    </source>
</evidence>
<protein>
    <recommendedName>
        <fullName evidence="11">Kinetochore protein SPC25</fullName>
    </recommendedName>
</protein>
<evidence type="ECO:0000313" key="15">
    <source>
        <dbReference type="Proteomes" id="UP000095023"/>
    </source>
</evidence>
<evidence type="ECO:0000256" key="3">
    <source>
        <dbReference type="ARBA" id="ARBA00011562"/>
    </source>
</evidence>
<gene>
    <name evidence="14" type="ORF">CANCADRAFT_46179</name>
</gene>
<keyword evidence="4 11" id="KW-0158">Chromosome</keyword>
<organism evidence="14 15">
    <name type="scientific">Tortispora caseinolytica NRRL Y-17796</name>
    <dbReference type="NCBI Taxonomy" id="767744"/>
    <lineage>
        <taxon>Eukaryota</taxon>
        <taxon>Fungi</taxon>
        <taxon>Dikarya</taxon>
        <taxon>Ascomycota</taxon>
        <taxon>Saccharomycotina</taxon>
        <taxon>Trigonopsidomycetes</taxon>
        <taxon>Trigonopsidales</taxon>
        <taxon>Trigonopsidaceae</taxon>
        <taxon>Tortispora</taxon>
    </lineage>
</organism>
<evidence type="ECO:0000313" key="14">
    <source>
        <dbReference type="EMBL" id="ODV89776.1"/>
    </source>
</evidence>
<dbReference type="EMBL" id="KV453843">
    <property type="protein sequence ID" value="ODV89776.1"/>
    <property type="molecule type" value="Genomic_DNA"/>
</dbReference>
<sequence length="185" mass="20836">MQILDSQIIEAEESLQITIAESKQFDQETDSHVSILNKTKQQVKELDSEAIVLGDEIKSLELQLKSLNDKQSRLNQEIAHRRKESEKISASVLSEKQLYERVLGLTIEPLDGAIAIRFTSLSAAEYYAELILDVNSPIYAIVSTRPHVSEHITAPALEVLNLSRDFASFLVSIRRILRDVYLSGN</sequence>
<dbReference type="Pfam" id="PF08234">
    <property type="entry name" value="Spindle_Spc25"/>
    <property type="match status" value="1"/>
</dbReference>
<keyword evidence="11" id="KW-0539">Nucleus</keyword>
<evidence type="ECO:0000256" key="11">
    <source>
        <dbReference type="RuleBase" id="RU367150"/>
    </source>
</evidence>
<proteinExistence type="inferred from homology"/>
<evidence type="ECO:0000256" key="2">
    <source>
        <dbReference type="ARBA" id="ARBA00006379"/>
    </source>
</evidence>
<comment type="subunit">
    <text evidence="3">Component of the NDC80 complex, which consists of NDC80, NUF2, SPC24 and SPC25.</text>
</comment>
<keyword evidence="7 11" id="KW-0995">Kinetochore</keyword>
<evidence type="ECO:0000256" key="9">
    <source>
        <dbReference type="ARBA" id="ARBA00023306"/>
    </source>
</evidence>
<keyword evidence="9 11" id="KW-0131">Cell cycle</keyword>
<dbReference type="Gene3D" id="3.30.457.50">
    <property type="entry name" value="Chromosome segregation protein Spc25"/>
    <property type="match status" value="1"/>
</dbReference>